<keyword evidence="1" id="KW-0472">Membrane</keyword>
<dbReference type="STRING" id="35608.A0A2U1MJI4"/>
<dbReference type="GO" id="GO:0030246">
    <property type="term" value="F:carbohydrate binding"/>
    <property type="evidence" value="ECO:0007669"/>
    <property type="project" value="UniProtKB-KW"/>
</dbReference>
<evidence type="ECO:0000256" key="1">
    <source>
        <dbReference type="SAM" id="Phobius"/>
    </source>
</evidence>
<dbReference type="PANTHER" id="PTHR45631">
    <property type="entry name" value="OS07G0107800 PROTEIN-RELATED"/>
    <property type="match status" value="1"/>
</dbReference>
<evidence type="ECO:0000313" key="2">
    <source>
        <dbReference type="EMBL" id="PWA61382.1"/>
    </source>
</evidence>
<accession>A0A2U1MJI4</accession>
<organism evidence="2 3">
    <name type="scientific">Artemisia annua</name>
    <name type="common">Sweet wormwood</name>
    <dbReference type="NCBI Taxonomy" id="35608"/>
    <lineage>
        <taxon>Eukaryota</taxon>
        <taxon>Viridiplantae</taxon>
        <taxon>Streptophyta</taxon>
        <taxon>Embryophyta</taxon>
        <taxon>Tracheophyta</taxon>
        <taxon>Spermatophyta</taxon>
        <taxon>Magnoliopsida</taxon>
        <taxon>eudicotyledons</taxon>
        <taxon>Gunneridae</taxon>
        <taxon>Pentapetalae</taxon>
        <taxon>asterids</taxon>
        <taxon>campanulids</taxon>
        <taxon>Asterales</taxon>
        <taxon>Asteraceae</taxon>
        <taxon>Asteroideae</taxon>
        <taxon>Anthemideae</taxon>
        <taxon>Artemisiinae</taxon>
        <taxon>Artemisia</taxon>
    </lineage>
</organism>
<dbReference type="EMBL" id="PKPP01005117">
    <property type="protein sequence ID" value="PWA61382.1"/>
    <property type="molecule type" value="Genomic_DNA"/>
</dbReference>
<dbReference type="AlphaFoldDB" id="A0A2U1MJI4"/>
<sequence length="254" mass="28344">MKELFIPDYSNAVMYIQENANGSYTLYEPSYMNVTLSFVFSFSFQNTLDSTKGPLLNAIEIMNVLGEFRSMLANKDLIEEGDPCVPAQWEWVTCSLNSLPRITKIALSDSTLEGEIPSGIKDLQELTELDLLLPPPLSPSLLRDLLLPPPEYLSRLDKDDQDRSKHSSFYDLHMTNTDMSLSRESELVFQQLQEGLAFARNTGTSDNMLRCVLGFQVFKIVFAVVVCVLLARSYARGEVCDNVGAATFLSTVGA</sequence>
<comment type="caution">
    <text evidence="2">The sequence shown here is derived from an EMBL/GenBank/DDBJ whole genome shotgun (WGS) entry which is preliminary data.</text>
</comment>
<evidence type="ECO:0000313" key="3">
    <source>
        <dbReference type="Proteomes" id="UP000245207"/>
    </source>
</evidence>
<dbReference type="Gene3D" id="3.80.10.10">
    <property type="entry name" value="Ribonuclease Inhibitor"/>
    <property type="match status" value="1"/>
</dbReference>
<keyword evidence="1" id="KW-1133">Transmembrane helix</keyword>
<proteinExistence type="predicted"/>
<dbReference type="InterPro" id="IPR032675">
    <property type="entry name" value="LRR_dom_sf"/>
</dbReference>
<dbReference type="SUPFAM" id="SSF52058">
    <property type="entry name" value="L domain-like"/>
    <property type="match status" value="1"/>
</dbReference>
<reference evidence="2 3" key="1">
    <citation type="journal article" date="2018" name="Mol. Plant">
        <title>The genome of Artemisia annua provides insight into the evolution of Asteraceae family and artemisinin biosynthesis.</title>
        <authorList>
            <person name="Shen Q."/>
            <person name="Zhang L."/>
            <person name="Liao Z."/>
            <person name="Wang S."/>
            <person name="Yan T."/>
            <person name="Shi P."/>
            <person name="Liu M."/>
            <person name="Fu X."/>
            <person name="Pan Q."/>
            <person name="Wang Y."/>
            <person name="Lv Z."/>
            <person name="Lu X."/>
            <person name="Zhang F."/>
            <person name="Jiang W."/>
            <person name="Ma Y."/>
            <person name="Chen M."/>
            <person name="Hao X."/>
            <person name="Li L."/>
            <person name="Tang Y."/>
            <person name="Lv G."/>
            <person name="Zhou Y."/>
            <person name="Sun X."/>
            <person name="Brodelius P.E."/>
            <person name="Rose J.K.C."/>
            <person name="Tang K."/>
        </authorList>
    </citation>
    <scope>NUCLEOTIDE SEQUENCE [LARGE SCALE GENOMIC DNA]</scope>
    <source>
        <strain evidence="3">cv. Huhao1</strain>
        <tissue evidence="2">Leaf</tissue>
    </source>
</reference>
<keyword evidence="2" id="KW-0430">Lectin</keyword>
<gene>
    <name evidence="2" type="ORF">CTI12_AA373640</name>
</gene>
<feature type="transmembrane region" description="Helical" evidence="1">
    <location>
        <begin position="212"/>
        <end position="231"/>
    </location>
</feature>
<dbReference type="OrthoDB" id="1111193at2759"/>
<keyword evidence="1" id="KW-0812">Transmembrane</keyword>
<dbReference type="PANTHER" id="PTHR45631:SF19">
    <property type="entry name" value="PROTEIN KINASE DOMAIN-CONTAINING PROTEIN"/>
    <property type="match status" value="1"/>
</dbReference>
<keyword evidence="3" id="KW-1185">Reference proteome</keyword>
<name>A0A2U1MJI4_ARTAN</name>
<dbReference type="Proteomes" id="UP000245207">
    <property type="component" value="Unassembled WGS sequence"/>
</dbReference>
<protein>
    <submittedName>
        <fullName evidence="2">Concanavalin A-like lectin/glucanase, subgroup</fullName>
    </submittedName>
</protein>